<feature type="domain" description="RRM" evidence="11">
    <location>
        <begin position="268"/>
        <end position="346"/>
    </location>
</feature>
<dbReference type="PROSITE" id="PS50199">
    <property type="entry name" value="ZF_RANBP2_2"/>
    <property type="match status" value="1"/>
</dbReference>
<evidence type="ECO:0000256" key="6">
    <source>
        <dbReference type="ARBA" id="ARBA00022884"/>
    </source>
</evidence>
<dbReference type="InterPro" id="IPR000504">
    <property type="entry name" value="RRM_dom"/>
</dbReference>
<feature type="region of interest" description="Disordered" evidence="10">
    <location>
        <begin position="548"/>
        <end position="567"/>
    </location>
</feature>
<dbReference type="InterPro" id="IPR035979">
    <property type="entry name" value="RBD_domain_sf"/>
</dbReference>
<dbReference type="STRING" id="544712.C6HFD1"/>
<evidence type="ECO:0000256" key="9">
    <source>
        <dbReference type="PROSITE-ProRule" id="PRU00322"/>
    </source>
</evidence>
<dbReference type="Gene3D" id="3.30.420.10">
    <property type="entry name" value="Ribonuclease H-like superfamily/Ribonuclease H"/>
    <property type="match status" value="1"/>
</dbReference>
<evidence type="ECO:0000256" key="8">
    <source>
        <dbReference type="PROSITE-ProRule" id="PRU00176"/>
    </source>
</evidence>
<dbReference type="Pfam" id="PF00641">
    <property type="entry name" value="Zn_ribbon_RanBP"/>
    <property type="match status" value="1"/>
</dbReference>
<evidence type="ECO:0000313" key="14">
    <source>
        <dbReference type="Proteomes" id="UP000002624"/>
    </source>
</evidence>
<feature type="domain" description="RanBP2-type" evidence="12">
    <location>
        <begin position="412"/>
        <end position="443"/>
    </location>
</feature>
<dbReference type="InterPro" id="IPR034351">
    <property type="entry name" value="Nrp1_RRM"/>
</dbReference>
<dbReference type="InterPro" id="IPR036443">
    <property type="entry name" value="Znf_RanBP2_sf"/>
</dbReference>
<dbReference type="Pfam" id="PF00076">
    <property type="entry name" value="RRM_1"/>
    <property type="match status" value="1"/>
</dbReference>
<evidence type="ECO:0000256" key="3">
    <source>
        <dbReference type="ARBA" id="ARBA00022723"/>
    </source>
</evidence>
<dbReference type="SUPFAM" id="SSF54928">
    <property type="entry name" value="RNA-binding domain, RBD"/>
    <property type="match status" value="1"/>
</dbReference>
<evidence type="ECO:0000256" key="10">
    <source>
        <dbReference type="SAM" id="MobiDB-lite"/>
    </source>
</evidence>
<dbReference type="SMART" id="SM00547">
    <property type="entry name" value="ZnF_RBZ"/>
    <property type="match status" value="1"/>
</dbReference>
<gene>
    <name evidence="13" type="ORF">HCDG_04654</name>
</gene>
<dbReference type="InterPro" id="IPR012337">
    <property type="entry name" value="RNaseH-like_sf"/>
</dbReference>
<evidence type="ECO:0000256" key="4">
    <source>
        <dbReference type="ARBA" id="ARBA00022771"/>
    </source>
</evidence>
<evidence type="ECO:0000256" key="1">
    <source>
        <dbReference type="ARBA" id="ARBA00004123"/>
    </source>
</evidence>
<organism evidence="13 14">
    <name type="scientific">Ajellomyces capsulatus (strain H143)</name>
    <name type="common">Darling's disease fungus</name>
    <name type="synonym">Histoplasma capsulatum</name>
    <dbReference type="NCBI Taxonomy" id="544712"/>
    <lineage>
        <taxon>Eukaryota</taxon>
        <taxon>Fungi</taxon>
        <taxon>Dikarya</taxon>
        <taxon>Ascomycota</taxon>
        <taxon>Pezizomycotina</taxon>
        <taxon>Eurotiomycetes</taxon>
        <taxon>Eurotiomycetidae</taxon>
        <taxon>Onygenales</taxon>
        <taxon>Ajellomycetaceae</taxon>
        <taxon>Histoplasma</taxon>
    </lineage>
</organism>
<keyword evidence="4 9" id="KW-0863">Zinc-finger</keyword>
<keyword evidence="6 8" id="KW-0694">RNA-binding</keyword>
<evidence type="ECO:0000313" key="13">
    <source>
        <dbReference type="EMBL" id="EER41008.1"/>
    </source>
</evidence>
<proteinExistence type="inferred from homology"/>
<dbReference type="PROSITE" id="PS50102">
    <property type="entry name" value="RRM"/>
    <property type="match status" value="1"/>
</dbReference>
<dbReference type="VEuPathDB" id="FungiDB:HCDG_04654"/>
<sequence length="603" mass="64487">MAAIHAPSPKLDRYVVIHVATTCDEHGVYVTKDSAEVIDGLILLMLKLQGVASRECLGEARKYSHYTPLQSLNLHCCENLADGGCSASLTTLTWEHVRSAGTFRDAINQFDAFTQEHLLSKNLEFSFVTLDSWDMRVQLPREARDKAVVLPPYLQHSRTFDLRTEYQRWQQHHPESLPFGPSDLANICAALEVEPMQSSAPIKHNLPFHLQALAPASPRRAMEEAITLARVLHGLIRKSQPPHEHPEILTRPMDARADVRAFLAERSKVLHMSGLPHDTTQSELESWYTQFGGRPIAFWTLRTPDQHKPTGTGFAVFSSHEEAAESLCMNGRALNDKAIEVSPSSSRVLDHAAEILTPFPPSKNRPRPDPMGYGGYGYGPPSMMPPPHHMGHHGGHGHTRGMGGNGGVVPFRAGDWKCGAEGCGYHNFAKNINCLRCGGPRSGAAVVADSAFPSPMEPPSGFGMGLASISSTPGPGPFASSAGGFGAFGQQFGGPASTYAPPSGLGAASGPYPPMGQMNQMNQMNAPYGSGNASHSAASFGNPATQAAFTGADHVPQPVGASNGNFYGNDASTDPFAFLSTGLGALGVDDSRRNGASNNKSPA</sequence>
<keyword evidence="7" id="KW-0539">Nucleus</keyword>
<dbReference type="GO" id="GO:0005634">
    <property type="term" value="C:nucleus"/>
    <property type="evidence" value="ECO:0007669"/>
    <property type="project" value="UniProtKB-SubCell"/>
</dbReference>
<evidence type="ECO:0000259" key="12">
    <source>
        <dbReference type="PROSITE" id="PS50199"/>
    </source>
</evidence>
<dbReference type="EMBL" id="GG692424">
    <property type="protein sequence ID" value="EER41008.1"/>
    <property type="molecule type" value="Genomic_DNA"/>
</dbReference>
<dbReference type="Proteomes" id="UP000002624">
    <property type="component" value="Unassembled WGS sequence"/>
</dbReference>
<protein>
    <submittedName>
        <fullName evidence="13">RNA binding protein</fullName>
    </submittedName>
</protein>
<comment type="similarity">
    <text evidence="2">Belongs to the RRM TET family.</text>
</comment>
<dbReference type="InterPro" id="IPR001876">
    <property type="entry name" value="Znf_RanBP2"/>
</dbReference>
<dbReference type="PANTHER" id="PTHR23238">
    <property type="entry name" value="RNA BINDING PROTEIN"/>
    <property type="match status" value="1"/>
</dbReference>
<keyword evidence="5" id="KW-0862">Zinc</keyword>
<evidence type="ECO:0000256" key="2">
    <source>
        <dbReference type="ARBA" id="ARBA00008448"/>
    </source>
</evidence>
<accession>C6HFD1</accession>
<dbReference type="Gene3D" id="3.30.70.330">
    <property type="match status" value="1"/>
</dbReference>
<reference evidence="14" key="1">
    <citation type="submission" date="2009-05" db="EMBL/GenBank/DDBJ databases">
        <title>The genome sequence of Ajellomyces capsulatus strain H143.</title>
        <authorList>
            <person name="Champion M."/>
            <person name="Cuomo C.A."/>
            <person name="Ma L.-J."/>
            <person name="Henn M.R."/>
            <person name="Sil A."/>
            <person name="Goldman B."/>
            <person name="Young S.K."/>
            <person name="Kodira C.D."/>
            <person name="Zeng Q."/>
            <person name="Koehrsen M."/>
            <person name="Alvarado L."/>
            <person name="Berlin A.M."/>
            <person name="Borenstein D."/>
            <person name="Chen Z."/>
            <person name="Engels R."/>
            <person name="Freedman E."/>
            <person name="Gellesch M."/>
            <person name="Goldberg J."/>
            <person name="Griggs A."/>
            <person name="Gujja S."/>
            <person name="Heiman D.I."/>
            <person name="Hepburn T.A."/>
            <person name="Howarth C."/>
            <person name="Jen D."/>
            <person name="Larson L."/>
            <person name="Lewis B."/>
            <person name="Mehta T."/>
            <person name="Park D."/>
            <person name="Pearson M."/>
            <person name="Roberts A."/>
            <person name="Saif S."/>
            <person name="Shea T.D."/>
            <person name="Shenoy N."/>
            <person name="Sisk P."/>
            <person name="Stolte C."/>
            <person name="Sykes S."/>
            <person name="Walk T."/>
            <person name="White J."/>
            <person name="Yandava C."/>
            <person name="Klein B."/>
            <person name="McEwen J.G."/>
            <person name="Puccia R."/>
            <person name="Goldman G.H."/>
            <person name="Felipe M.S."/>
            <person name="Nino-Vega G."/>
            <person name="San-Blas G."/>
            <person name="Taylor J.W."/>
            <person name="Mendoza L."/>
            <person name="Galagan J.E."/>
            <person name="Nusbaum C."/>
            <person name="Birren B.W."/>
        </authorList>
    </citation>
    <scope>NUCLEOTIDE SEQUENCE [LARGE SCALE GENOMIC DNA]</scope>
    <source>
        <strain evidence="14">H143</strain>
    </source>
</reference>
<dbReference type="OMA" id="HCCENLA"/>
<dbReference type="SMART" id="SM00360">
    <property type="entry name" value="RRM"/>
    <property type="match status" value="1"/>
</dbReference>
<dbReference type="Gene3D" id="4.10.1060.10">
    <property type="entry name" value="Zinc finger, RanBP2-type"/>
    <property type="match status" value="1"/>
</dbReference>
<dbReference type="GO" id="GO:0003723">
    <property type="term" value="F:RNA binding"/>
    <property type="evidence" value="ECO:0007669"/>
    <property type="project" value="UniProtKB-UniRule"/>
</dbReference>
<dbReference type="SUPFAM" id="SSF90209">
    <property type="entry name" value="Ran binding protein zinc finger-like"/>
    <property type="match status" value="1"/>
</dbReference>
<dbReference type="SUPFAM" id="SSF53098">
    <property type="entry name" value="Ribonuclease H-like"/>
    <property type="match status" value="1"/>
</dbReference>
<evidence type="ECO:0000259" key="11">
    <source>
        <dbReference type="PROSITE" id="PS50102"/>
    </source>
</evidence>
<dbReference type="HOGENOM" id="CLU_022834_2_0_1"/>
<dbReference type="GO" id="GO:0008270">
    <property type="term" value="F:zinc ion binding"/>
    <property type="evidence" value="ECO:0007669"/>
    <property type="project" value="UniProtKB-KW"/>
</dbReference>
<dbReference type="AlphaFoldDB" id="C6HFD1"/>
<evidence type="ECO:0000256" key="7">
    <source>
        <dbReference type="ARBA" id="ARBA00023242"/>
    </source>
</evidence>
<name>C6HFD1_AJECH</name>
<dbReference type="InterPro" id="IPR036397">
    <property type="entry name" value="RNaseH_sf"/>
</dbReference>
<dbReference type="CDD" id="cd12452">
    <property type="entry name" value="RRM_ARP_like"/>
    <property type="match status" value="1"/>
</dbReference>
<comment type="subcellular location">
    <subcellularLocation>
        <location evidence="1">Nucleus</location>
    </subcellularLocation>
</comment>
<dbReference type="GO" id="GO:0006355">
    <property type="term" value="P:regulation of DNA-templated transcription"/>
    <property type="evidence" value="ECO:0007669"/>
    <property type="project" value="InterPro"/>
</dbReference>
<dbReference type="OrthoDB" id="448399at2759"/>
<dbReference type="InterPro" id="IPR034870">
    <property type="entry name" value="TET_fam"/>
</dbReference>
<dbReference type="PROSITE" id="PS01358">
    <property type="entry name" value="ZF_RANBP2_1"/>
    <property type="match status" value="1"/>
</dbReference>
<keyword evidence="3" id="KW-0479">Metal-binding</keyword>
<dbReference type="InterPro" id="IPR012677">
    <property type="entry name" value="Nucleotide-bd_a/b_plait_sf"/>
</dbReference>
<evidence type="ECO:0000256" key="5">
    <source>
        <dbReference type="ARBA" id="ARBA00022833"/>
    </source>
</evidence>